<evidence type="ECO:0000313" key="1">
    <source>
        <dbReference type="EMBL" id="MFC2967828.1"/>
    </source>
</evidence>
<organism evidence="1 2">
    <name type="scientific">Acidimangrovimonas pyrenivorans</name>
    <dbReference type="NCBI Taxonomy" id="2030798"/>
    <lineage>
        <taxon>Bacteria</taxon>
        <taxon>Pseudomonadati</taxon>
        <taxon>Pseudomonadota</taxon>
        <taxon>Alphaproteobacteria</taxon>
        <taxon>Rhodobacterales</taxon>
        <taxon>Paracoccaceae</taxon>
        <taxon>Acidimangrovimonas</taxon>
    </lineage>
</organism>
<dbReference type="EMBL" id="JBHRSK010000004">
    <property type="protein sequence ID" value="MFC2967828.1"/>
    <property type="molecule type" value="Genomic_DNA"/>
</dbReference>
<gene>
    <name evidence="1" type="ORF">ACFOES_06960</name>
</gene>
<name>A0ABV7AFC7_9RHOB</name>
<proteinExistence type="predicted"/>
<dbReference type="Proteomes" id="UP001595443">
    <property type="component" value="Unassembled WGS sequence"/>
</dbReference>
<sequence length="92" mass="9478">MATGEADPKGLIRESYRIEGIGAAECRSIFVDWALSLPAGMDPKEALRALLAQYGAAAPDHPMTAVLSAGLDEAAAPCRRGGRAGRSRPAAG</sequence>
<dbReference type="RefSeq" id="WP_377832474.1">
    <property type="nucleotide sequence ID" value="NZ_JBHRSK010000004.1"/>
</dbReference>
<evidence type="ECO:0000313" key="2">
    <source>
        <dbReference type="Proteomes" id="UP001595443"/>
    </source>
</evidence>
<comment type="caution">
    <text evidence="1">The sequence shown here is derived from an EMBL/GenBank/DDBJ whole genome shotgun (WGS) entry which is preliminary data.</text>
</comment>
<reference evidence="2" key="1">
    <citation type="journal article" date="2019" name="Int. J. Syst. Evol. Microbiol.">
        <title>The Global Catalogue of Microorganisms (GCM) 10K type strain sequencing project: providing services to taxonomists for standard genome sequencing and annotation.</title>
        <authorList>
            <consortium name="The Broad Institute Genomics Platform"/>
            <consortium name="The Broad Institute Genome Sequencing Center for Infectious Disease"/>
            <person name="Wu L."/>
            <person name="Ma J."/>
        </authorList>
    </citation>
    <scope>NUCLEOTIDE SEQUENCE [LARGE SCALE GENOMIC DNA]</scope>
    <source>
        <strain evidence="2">KCTC 62192</strain>
    </source>
</reference>
<keyword evidence="2" id="KW-1185">Reference proteome</keyword>
<protein>
    <submittedName>
        <fullName evidence="1">Uncharacterized protein</fullName>
    </submittedName>
</protein>
<accession>A0ABV7AFC7</accession>